<reference evidence="1" key="1">
    <citation type="journal article" date="2017" name="Nature">
        <title>The sunflower genome provides insights into oil metabolism, flowering and Asterid evolution.</title>
        <authorList>
            <person name="Badouin H."/>
            <person name="Gouzy J."/>
            <person name="Grassa C.J."/>
            <person name="Murat F."/>
            <person name="Staton S.E."/>
            <person name="Cottret L."/>
            <person name="Lelandais-Briere C."/>
            <person name="Owens G.L."/>
            <person name="Carrere S."/>
            <person name="Mayjonade B."/>
            <person name="Legrand L."/>
            <person name="Gill N."/>
            <person name="Kane N.C."/>
            <person name="Bowers J.E."/>
            <person name="Hubner S."/>
            <person name="Bellec A."/>
            <person name="Berard A."/>
            <person name="Berges H."/>
            <person name="Blanchet N."/>
            <person name="Boniface M.C."/>
            <person name="Brunel D."/>
            <person name="Catrice O."/>
            <person name="Chaidir N."/>
            <person name="Claudel C."/>
            <person name="Donnadieu C."/>
            <person name="Faraut T."/>
            <person name="Fievet G."/>
            <person name="Helmstetter N."/>
            <person name="King M."/>
            <person name="Knapp S.J."/>
            <person name="Lai Z."/>
            <person name="Le Paslier M.C."/>
            <person name="Lippi Y."/>
            <person name="Lorenzon L."/>
            <person name="Mandel J.R."/>
            <person name="Marage G."/>
            <person name="Marchand G."/>
            <person name="Marquand E."/>
            <person name="Bret-Mestries E."/>
            <person name="Morien E."/>
            <person name="Nambeesan S."/>
            <person name="Nguyen T."/>
            <person name="Pegot-Espagnet P."/>
            <person name="Pouilly N."/>
            <person name="Raftis F."/>
            <person name="Sallet E."/>
            <person name="Schiex T."/>
            <person name="Thomas J."/>
            <person name="Vandecasteele C."/>
            <person name="Vares D."/>
            <person name="Vear F."/>
            <person name="Vautrin S."/>
            <person name="Crespi M."/>
            <person name="Mangin B."/>
            <person name="Burke J.M."/>
            <person name="Salse J."/>
            <person name="Munos S."/>
            <person name="Vincourt P."/>
            <person name="Rieseberg L.H."/>
            <person name="Langlade N.B."/>
        </authorList>
    </citation>
    <scope>NUCLEOTIDE SEQUENCE</scope>
    <source>
        <tissue evidence="1">Leaves</tissue>
    </source>
</reference>
<evidence type="ECO:0000313" key="1">
    <source>
        <dbReference type="EMBL" id="KAF5766389.1"/>
    </source>
</evidence>
<reference evidence="1" key="2">
    <citation type="submission" date="2020-06" db="EMBL/GenBank/DDBJ databases">
        <title>Helianthus annuus Genome sequencing and assembly Release 2.</title>
        <authorList>
            <person name="Gouzy J."/>
            <person name="Langlade N."/>
            <person name="Munos S."/>
        </authorList>
    </citation>
    <scope>NUCLEOTIDE SEQUENCE</scope>
    <source>
        <tissue evidence="1">Leaves</tissue>
    </source>
</reference>
<proteinExistence type="predicted"/>
<dbReference type="Gramene" id="mRNA:HanXRQr2_Chr15g0714791">
    <property type="protein sequence ID" value="mRNA:HanXRQr2_Chr15g0714791"/>
    <property type="gene ID" value="HanXRQr2_Chr15g0714791"/>
</dbReference>
<name>A0A9K3H6B1_HELAN</name>
<dbReference type="AlphaFoldDB" id="A0A9K3H6B1"/>
<dbReference type="EMBL" id="MNCJ02000330">
    <property type="protein sequence ID" value="KAF5766389.1"/>
    <property type="molecule type" value="Genomic_DNA"/>
</dbReference>
<accession>A0A9K3H6B1</accession>
<gene>
    <name evidence="1" type="ORF">HanXRQr2_Chr15g0714791</name>
</gene>
<dbReference type="Proteomes" id="UP000215914">
    <property type="component" value="Unassembled WGS sequence"/>
</dbReference>
<sequence length="44" mass="4563">MATMESLIGLGNQIQMVCTVLGDHDGKGMSLWEAMPTIALGGGQ</sequence>
<evidence type="ECO:0000313" key="2">
    <source>
        <dbReference type="Proteomes" id="UP000215914"/>
    </source>
</evidence>
<keyword evidence="2" id="KW-1185">Reference proteome</keyword>
<protein>
    <submittedName>
        <fullName evidence="1">Uncharacterized protein</fullName>
    </submittedName>
</protein>
<comment type="caution">
    <text evidence="1">The sequence shown here is derived from an EMBL/GenBank/DDBJ whole genome shotgun (WGS) entry which is preliminary data.</text>
</comment>
<organism evidence="1 2">
    <name type="scientific">Helianthus annuus</name>
    <name type="common">Common sunflower</name>
    <dbReference type="NCBI Taxonomy" id="4232"/>
    <lineage>
        <taxon>Eukaryota</taxon>
        <taxon>Viridiplantae</taxon>
        <taxon>Streptophyta</taxon>
        <taxon>Embryophyta</taxon>
        <taxon>Tracheophyta</taxon>
        <taxon>Spermatophyta</taxon>
        <taxon>Magnoliopsida</taxon>
        <taxon>eudicotyledons</taxon>
        <taxon>Gunneridae</taxon>
        <taxon>Pentapetalae</taxon>
        <taxon>asterids</taxon>
        <taxon>campanulids</taxon>
        <taxon>Asterales</taxon>
        <taxon>Asteraceae</taxon>
        <taxon>Asteroideae</taxon>
        <taxon>Heliantheae alliance</taxon>
        <taxon>Heliantheae</taxon>
        <taxon>Helianthus</taxon>
    </lineage>
</organism>